<sequence>MKVKFRLRVAQGQGLSFAPCLNKGAKLWTQLIAPKATFSSIHKIDKKVGLVRFYVDTIGNKGEIL</sequence>
<accession>A0A1G1KWY5</accession>
<proteinExistence type="predicted"/>
<evidence type="ECO:0000313" key="1">
    <source>
        <dbReference type="EMBL" id="OGW97448.1"/>
    </source>
</evidence>
<evidence type="ECO:0000313" key="2">
    <source>
        <dbReference type="Proteomes" id="UP000178187"/>
    </source>
</evidence>
<dbReference type="AlphaFoldDB" id="A0A1G1KWY5"/>
<name>A0A1G1KWY5_9BACT</name>
<organism evidence="1 2">
    <name type="scientific">Candidatus Danuiimicrobium aquiferis</name>
    <dbReference type="NCBI Taxonomy" id="1801832"/>
    <lineage>
        <taxon>Bacteria</taxon>
        <taxon>Pseudomonadati</taxon>
        <taxon>Candidatus Omnitrophota</taxon>
        <taxon>Candidatus Danuiimicrobium</taxon>
    </lineage>
</organism>
<comment type="caution">
    <text evidence="1">The sequence shown here is derived from an EMBL/GenBank/DDBJ whole genome shotgun (WGS) entry which is preliminary data.</text>
</comment>
<dbReference type="Proteomes" id="UP000178187">
    <property type="component" value="Unassembled WGS sequence"/>
</dbReference>
<protein>
    <submittedName>
        <fullName evidence="1">Uncharacterized protein</fullName>
    </submittedName>
</protein>
<reference evidence="1 2" key="1">
    <citation type="journal article" date="2016" name="Nat. Commun.">
        <title>Thousands of microbial genomes shed light on interconnected biogeochemical processes in an aquifer system.</title>
        <authorList>
            <person name="Anantharaman K."/>
            <person name="Brown C.T."/>
            <person name="Hug L.A."/>
            <person name="Sharon I."/>
            <person name="Castelle C.J."/>
            <person name="Probst A.J."/>
            <person name="Thomas B.C."/>
            <person name="Singh A."/>
            <person name="Wilkins M.J."/>
            <person name="Karaoz U."/>
            <person name="Brodie E.L."/>
            <person name="Williams K.H."/>
            <person name="Hubbard S.S."/>
            <person name="Banfield J.F."/>
        </authorList>
    </citation>
    <scope>NUCLEOTIDE SEQUENCE [LARGE SCALE GENOMIC DNA]</scope>
</reference>
<dbReference type="EMBL" id="MHFR01000042">
    <property type="protein sequence ID" value="OGW97448.1"/>
    <property type="molecule type" value="Genomic_DNA"/>
</dbReference>
<gene>
    <name evidence="1" type="ORF">A3G33_09675</name>
</gene>